<dbReference type="InParanoid" id="A0A1B7NHA0"/>
<dbReference type="OrthoDB" id="7344096at2759"/>
<sequence>MQAQTSTSIRKLTDTDTTQAAIRIQRAWRGRLAAKSRLLPTMDADSRWNDAAIQARMKMDRLGADKGKNDPRTRWKRAVFLVSRMQDKNTLYARDESYLADKRCQEDKMLETQHWLELVDAYVNNSGLQIDI</sequence>
<evidence type="ECO:0000313" key="2">
    <source>
        <dbReference type="Proteomes" id="UP000092154"/>
    </source>
</evidence>
<accession>A0A1B7NHA0</accession>
<protein>
    <submittedName>
        <fullName evidence="1">Uncharacterized protein</fullName>
    </submittedName>
</protein>
<organism evidence="1 2">
    <name type="scientific">Rhizopogon vinicolor AM-OR11-026</name>
    <dbReference type="NCBI Taxonomy" id="1314800"/>
    <lineage>
        <taxon>Eukaryota</taxon>
        <taxon>Fungi</taxon>
        <taxon>Dikarya</taxon>
        <taxon>Basidiomycota</taxon>
        <taxon>Agaricomycotina</taxon>
        <taxon>Agaricomycetes</taxon>
        <taxon>Agaricomycetidae</taxon>
        <taxon>Boletales</taxon>
        <taxon>Suillineae</taxon>
        <taxon>Rhizopogonaceae</taxon>
        <taxon>Rhizopogon</taxon>
    </lineage>
</organism>
<reference evidence="1 2" key="1">
    <citation type="submission" date="2016-06" db="EMBL/GenBank/DDBJ databases">
        <title>Comparative genomics of the ectomycorrhizal sister species Rhizopogon vinicolor and Rhizopogon vesiculosus (Basidiomycota: Boletales) reveals a divergence of the mating type B locus.</title>
        <authorList>
            <consortium name="DOE Joint Genome Institute"/>
            <person name="Mujic A.B."/>
            <person name="Kuo A."/>
            <person name="Tritt A."/>
            <person name="Lipzen A."/>
            <person name="Chen C."/>
            <person name="Johnson J."/>
            <person name="Sharma A."/>
            <person name="Barry K."/>
            <person name="Grigoriev I.V."/>
            <person name="Spatafora J.W."/>
        </authorList>
    </citation>
    <scope>NUCLEOTIDE SEQUENCE [LARGE SCALE GENOMIC DNA]</scope>
    <source>
        <strain evidence="1 2">AM-OR11-026</strain>
    </source>
</reference>
<dbReference type="Proteomes" id="UP000092154">
    <property type="component" value="Unassembled WGS sequence"/>
</dbReference>
<evidence type="ECO:0000313" key="1">
    <source>
        <dbReference type="EMBL" id="OAX44204.1"/>
    </source>
</evidence>
<gene>
    <name evidence="1" type="ORF">K503DRAFT_679445</name>
</gene>
<dbReference type="EMBL" id="KV448127">
    <property type="protein sequence ID" value="OAX44204.1"/>
    <property type="molecule type" value="Genomic_DNA"/>
</dbReference>
<name>A0A1B7NHA0_9AGAM</name>
<keyword evidence="2" id="KW-1185">Reference proteome</keyword>
<proteinExistence type="predicted"/>
<dbReference type="AlphaFoldDB" id="A0A1B7NHA0"/>
<dbReference type="STRING" id="1314800.A0A1B7NHA0"/>